<evidence type="ECO:0000256" key="6">
    <source>
        <dbReference type="ARBA" id="ARBA00023163"/>
    </source>
</evidence>
<keyword evidence="2" id="KW-0479">Metal-binding</keyword>
<feature type="region of interest" description="Disordered" evidence="9">
    <location>
        <begin position="1"/>
        <end position="42"/>
    </location>
</feature>
<feature type="domain" description="BED-type" evidence="10">
    <location>
        <begin position="45"/>
        <end position="99"/>
    </location>
</feature>
<dbReference type="AlphaFoldDB" id="A0A816AVD9"/>
<evidence type="ECO:0000313" key="13">
    <source>
        <dbReference type="Proteomes" id="UP000663870"/>
    </source>
</evidence>
<comment type="caution">
    <text evidence="12">The sequence shown here is derived from an EMBL/GenBank/DDBJ whole genome shotgun (WGS) entry which is preliminary data.</text>
</comment>
<dbReference type="InterPro" id="IPR012337">
    <property type="entry name" value="RNaseH-like_sf"/>
</dbReference>
<evidence type="ECO:0000313" key="12">
    <source>
        <dbReference type="EMBL" id="CAF1600548.1"/>
    </source>
</evidence>
<dbReference type="Proteomes" id="UP000663870">
    <property type="component" value="Unassembled WGS sequence"/>
</dbReference>
<evidence type="ECO:0000256" key="8">
    <source>
        <dbReference type="PROSITE-ProRule" id="PRU00027"/>
    </source>
</evidence>
<sequence length="684" mass="78714">MKTRRHTTDSRITSSHNEGINTSPPTSSDQQSTETSPTQDVIQNVPKSDVWQYFERCTSTGPLKARCLLCQHELSTPNYGTSTLKRHLVQVHGIKQFDSADAPSFSTTSIKLSKSEKKALDLLAVNAIIQDGRGYGDFQKTGIKKLIDALKPGYKPPHRNTVVKELKRLYRHHSNRTKVEFEEAKYLSITCDFWKDRKKNSYLVITGHHIDKKFDQHSKILQFMKFEDRHYSILIANEIENQLINLNLYDKLVTITCDGAPNMRDMFSYFTRRNIKYIHCTAHKLRLIICNSLNLWVASKKKRNTTDGEEGIETGTMEDVEDEAQISLNQMVRTMSFDTVSLSNEVTNDDSGSDGTSKEDDDVSGELESNDQLIDATSDEEWIDEEDDDEATDNFIEGINTEETLLDYIPQMVKDTIDKTREIVNTIKGSSILTSFIEKQRLNFNVRVNKKNKIKRRLVIDVRTRWNSTYKMLHTVNLYRGFINDMFKSKGSLDLSAKQRRKLTRVELSSDEWDLLNLIISLLHPFYSATKVLSNTKYPTVGSALYLMKSLEEHLTKEDNNEILNALKQIVLNKFQQYIIDDVEQFNTLKLYSYFDPTGFSALTRVEQTIIEKDITKLYKNLFLSSETSSSSSNQQTKKITNIDKAWQGFLRSTNKNLLQEPIATSTIQSDIKRYRNLATKLYV</sequence>
<keyword evidence="4" id="KW-0862">Zinc</keyword>
<proteinExistence type="predicted"/>
<evidence type="ECO:0000256" key="3">
    <source>
        <dbReference type="ARBA" id="ARBA00022771"/>
    </source>
</evidence>
<dbReference type="GO" id="GO:0008270">
    <property type="term" value="F:zinc ion binding"/>
    <property type="evidence" value="ECO:0007669"/>
    <property type="project" value="UniProtKB-KW"/>
</dbReference>
<protein>
    <recommendedName>
        <fullName evidence="10">BED-type domain-containing protein</fullName>
    </recommendedName>
</protein>
<keyword evidence="7" id="KW-0539">Nucleus</keyword>
<dbReference type="SUPFAM" id="SSF57667">
    <property type="entry name" value="beta-beta-alpha zinc fingers"/>
    <property type="match status" value="1"/>
</dbReference>
<dbReference type="InterPro" id="IPR052035">
    <property type="entry name" value="ZnF_BED_domain_contain"/>
</dbReference>
<feature type="compositionally biased region" description="Low complexity" evidence="9">
    <location>
        <begin position="22"/>
        <end position="40"/>
    </location>
</feature>
<evidence type="ECO:0000256" key="9">
    <source>
        <dbReference type="SAM" id="MobiDB-lite"/>
    </source>
</evidence>
<evidence type="ECO:0000256" key="4">
    <source>
        <dbReference type="ARBA" id="ARBA00022833"/>
    </source>
</evidence>
<keyword evidence="3 8" id="KW-0863">Zinc-finger</keyword>
<keyword evidence="13" id="KW-1185">Reference proteome</keyword>
<keyword evidence="5" id="KW-0805">Transcription regulation</keyword>
<dbReference type="GO" id="GO:0009791">
    <property type="term" value="P:post-embryonic development"/>
    <property type="evidence" value="ECO:0007669"/>
    <property type="project" value="UniProtKB-ARBA"/>
</dbReference>
<reference evidence="12" key="1">
    <citation type="submission" date="2021-02" db="EMBL/GenBank/DDBJ databases">
        <authorList>
            <person name="Nowell W R."/>
        </authorList>
    </citation>
    <scope>NUCLEOTIDE SEQUENCE</scope>
</reference>
<gene>
    <name evidence="12" type="ORF">JXQ802_LOCUS48260</name>
    <name evidence="11" type="ORF">PYM288_LOCUS32272</name>
</gene>
<dbReference type="PROSITE" id="PS50808">
    <property type="entry name" value="ZF_BED"/>
    <property type="match status" value="1"/>
</dbReference>
<dbReference type="PANTHER" id="PTHR46481:SF10">
    <property type="entry name" value="ZINC FINGER BED DOMAIN-CONTAINING PROTEIN 39"/>
    <property type="match status" value="1"/>
</dbReference>
<dbReference type="SMART" id="SM00614">
    <property type="entry name" value="ZnF_BED"/>
    <property type="match status" value="1"/>
</dbReference>
<evidence type="ECO:0000256" key="1">
    <source>
        <dbReference type="ARBA" id="ARBA00004123"/>
    </source>
</evidence>
<feature type="compositionally biased region" description="Acidic residues" evidence="9">
    <location>
        <begin position="377"/>
        <end position="390"/>
    </location>
</feature>
<dbReference type="EMBL" id="CAJNOL010005151">
    <property type="protein sequence ID" value="CAF1600548.1"/>
    <property type="molecule type" value="Genomic_DNA"/>
</dbReference>
<keyword evidence="6" id="KW-0804">Transcription</keyword>
<organism evidence="12 13">
    <name type="scientific">Rotaria sordida</name>
    <dbReference type="NCBI Taxonomy" id="392033"/>
    <lineage>
        <taxon>Eukaryota</taxon>
        <taxon>Metazoa</taxon>
        <taxon>Spiralia</taxon>
        <taxon>Gnathifera</taxon>
        <taxon>Rotifera</taxon>
        <taxon>Eurotatoria</taxon>
        <taxon>Bdelloidea</taxon>
        <taxon>Philodinida</taxon>
        <taxon>Philodinidae</taxon>
        <taxon>Rotaria</taxon>
    </lineage>
</organism>
<evidence type="ECO:0000256" key="2">
    <source>
        <dbReference type="ARBA" id="ARBA00022723"/>
    </source>
</evidence>
<dbReference type="InterPro" id="IPR036236">
    <property type="entry name" value="Znf_C2H2_sf"/>
</dbReference>
<name>A0A816AVD9_9BILA</name>
<comment type="subcellular location">
    <subcellularLocation>
        <location evidence="1">Nucleus</location>
    </subcellularLocation>
</comment>
<evidence type="ECO:0000313" key="11">
    <source>
        <dbReference type="EMBL" id="CAF1348637.1"/>
    </source>
</evidence>
<evidence type="ECO:0000256" key="7">
    <source>
        <dbReference type="ARBA" id="ARBA00023242"/>
    </source>
</evidence>
<feature type="compositionally biased region" description="Acidic residues" evidence="9">
    <location>
        <begin position="359"/>
        <end position="369"/>
    </location>
</feature>
<feature type="compositionally biased region" description="Polar residues" evidence="9">
    <location>
        <begin position="10"/>
        <end position="21"/>
    </location>
</feature>
<dbReference type="Proteomes" id="UP000663854">
    <property type="component" value="Unassembled WGS sequence"/>
</dbReference>
<dbReference type="Pfam" id="PF02892">
    <property type="entry name" value="zf-BED"/>
    <property type="match status" value="1"/>
</dbReference>
<dbReference type="EMBL" id="CAJNOH010003783">
    <property type="protein sequence ID" value="CAF1348637.1"/>
    <property type="molecule type" value="Genomic_DNA"/>
</dbReference>
<dbReference type="PANTHER" id="PTHR46481">
    <property type="entry name" value="ZINC FINGER BED DOMAIN-CONTAINING PROTEIN 4"/>
    <property type="match status" value="1"/>
</dbReference>
<dbReference type="GO" id="GO:0005634">
    <property type="term" value="C:nucleus"/>
    <property type="evidence" value="ECO:0007669"/>
    <property type="project" value="UniProtKB-SubCell"/>
</dbReference>
<evidence type="ECO:0000259" key="10">
    <source>
        <dbReference type="PROSITE" id="PS50808"/>
    </source>
</evidence>
<dbReference type="GO" id="GO:0003677">
    <property type="term" value="F:DNA binding"/>
    <property type="evidence" value="ECO:0007669"/>
    <property type="project" value="InterPro"/>
</dbReference>
<feature type="region of interest" description="Disordered" evidence="9">
    <location>
        <begin position="343"/>
        <end position="390"/>
    </location>
</feature>
<evidence type="ECO:0000256" key="5">
    <source>
        <dbReference type="ARBA" id="ARBA00023015"/>
    </source>
</evidence>
<accession>A0A816AVD9</accession>
<dbReference type="InterPro" id="IPR003656">
    <property type="entry name" value="Znf_BED"/>
</dbReference>
<dbReference type="SUPFAM" id="SSF53098">
    <property type="entry name" value="Ribonuclease H-like"/>
    <property type="match status" value="1"/>
</dbReference>